<gene>
    <name evidence="8" type="ORF">ACFSQJ_06130</name>
</gene>
<dbReference type="SUPFAM" id="SSF90123">
    <property type="entry name" value="ABC transporter transmembrane region"/>
    <property type="match status" value="1"/>
</dbReference>
<evidence type="ECO:0000256" key="3">
    <source>
        <dbReference type="ARBA" id="ARBA00022989"/>
    </source>
</evidence>
<feature type="domain" description="ABC transmembrane type-1" evidence="7">
    <location>
        <begin position="30"/>
        <end position="305"/>
    </location>
</feature>
<dbReference type="InterPro" id="IPR036640">
    <property type="entry name" value="ABC1_TM_sf"/>
</dbReference>
<evidence type="ECO:0000256" key="4">
    <source>
        <dbReference type="ARBA" id="ARBA00023136"/>
    </source>
</evidence>
<keyword evidence="9" id="KW-1185">Reference proteome</keyword>
<name>A0ABW5MUV5_9FLAO</name>
<feature type="transmembrane region" description="Helical" evidence="5">
    <location>
        <begin position="26"/>
        <end position="48"/>
    </location>
</feature>
<comment type="subcellular location">
    <subcellularLocation>
        <location evidence="1">Cell membrane</location>
        <topology evidence="1">Multi-pass membrane protein</topology>
    </subcellularLocation>
</comment>
<feature type="transmembrane region" description="Helical" evidence="5">
    <location>
        <begin position="60"/>
        <end position="80"/>
    </location>
</feature>
<keyword evidence="3 5" id="KW-1133">Transmembrane helix</keyword>
<feature type="transmembrane region" description="Helical" evidence="5">
    <location>
        <begin position="251"/>
        <end position="270"/>
    </location>
</feature>
<dbReference type="InterPro" id="IPR027417">
    <property type="entry name" value="P-loop_NTPase"/>
</dbReference>
<dbReference type="Gene3D" id="3.40.50.300">
    <property type="entry name" value="P-loop containing nucleotide triphosphate hydrolases"/>
    <property type="match status" value="1"/>
</dbReference>
<keyword evidence="2 5" id="KW-0812">Transmembrane</keyword>
<evidence type="ECO:0000256" key="2">
    <source>
        <dbReference type="ARBA" id="ARBA00022692"/>
    </source>
</evidence>
<evidence type="ECO:0000259" key="7">
    <source>
        <dbReference type="PROSITE" id="PS50929"/>
    </source>
</evidence>
<proteinExistence type="predicted"/>
<dbReference type="PANTHER" id="PTHR43394:SF4">
    <property type="entry name" value="TOXIN SECRETION ABC TRANSPORTER ATP-BINDING PROTEIN"/>
    <property type="match status" value="1"/>
</dbReference>
<dbReference type="Proteomes" id="UP001597526">
    <property type="component" value="Unassembled WGS sequence"/>
</dbReference>
<feature type="transmembrane region" description="Helical" evidence="5">
    <location>
        <begin position="137"/>
        <end position="155"/>
    </location>
</feature>
<evidence type="ECO:0000256" key="1">
    <source>
        <dbReference type="ARBA" id="ARBA00004651"/>
    </source>
</evidence>
<dbReference type="Pfam" id="PF00005">
    <property type="entry name" value="ABC_tran"/>
    <property type="match status" value="1"/>
</dbReference>
<sequence>MAKTILTSWQRLIGLLSLDKKDVFQVFYYAIFAGLVNLSLPLGIQAIINLIQGAQVSTSWIVLVVLVTLGVAFVGALQLMQIRIIENVQQKIFTRASFEFAYRFPKIKMSELRNYYPPELANRFFDTLTIQKGLSKILIDFPAALLQIIFGLLLLSFYHPFFIIYGILLLLLIYVVFKFTAQKGLETSLDESKNKYKVAHWIQEVARSIISFKLSGKTSHAINKNDALVTDYLEAREGHFRILVIQFIQMIGFKVLVTAGLLLIGGLLVLNQEMNIGQFVAAEIIILLVISSVEKLILGLETFYDLLTSLEKLGQVVDKDLELQEGEKPFKENDGFTVELQNVTYQVPDREKKIIDDVSLTITPTCSILLRGSSGSGKSTLLRLIAGILEPDEGKIFINDVSLKGINLSYYRSHLGQSLTEESPFEGSILNNITFGDTTIPQDDIYWALEKTNLTSFVKEQPDGLNTILYPEGKQIPNSIAKKIVLARSIIRRPKLLILKDPLDQFNEAEAEQIIDFLSDKANGWALVIVSENAKWAKHCSRIITMENGRLLNEKTNKNA</sequence>
<evidence type="ECO:0000313" key="9">
    <source>
        <dbReference type="Proteomes" id="UP001597526"/>
    </source>
</evidence>
<dbReference type="SUPFAM" id="SSF52540">
    <property type="entry name" value="P-loop containing nucleoside triphosphate hydrolases"/>
    <property type="match status" value="1"/>
</dbReference>
<dbReference type="RefSeq" id="WP_377766074.1">
    <property type="nucleotide sequence ID" value="NZ_JBHULB010000007.1"/>
</dbReference>
<dbReference type="PROSITE" id="PS50929">
    <property type="entry name" value="ABC_TM1F"/>
    <property type="match status" value="1"/>
</dbReference>
<dbReference type="InterPro" id="IPR011527">
    <property type="entry name" value="ABC1_TM_dom"/>
</dbReference>
<keyword evidence="4 5" id="KW-0472">Membrane</keyword>
<evidence type="ECO:0000313" key="8">
    <source>
        <dbReference type="EMBL" id="MFD2586498.1"/>
    </source>
</evidence>
<dbReference type="PANTHER" id="PTHR43394">
    <property type="entry name" value="ATP-DEPENDENT PERMEASE MDL1, MITOCHONDRIAL"/>
    <property type="match status" value="1"/>
</dbReference>
<feature type="domain" description="ABC transporter" evidence="6">
    <location>
        <begin position="338"/>
        <end position="560"/>
    </location>
</feature>
<accession>A0ABW5MUV5</accession>
<organism evidence="8 9">
    <name type="scientific">Croceitalea marina</name>
    <dbReference type="NCBI Taxonomy" id="1775166"/>
    <lineage>
        <taxon>Bacteria</taxon>
        <taxon>Pseudomonadati</taxon>
        <taxon>Bacteroidota</taxon>
        <taxon>Flavobacteriia</taxon>
        <taxon>Flavobacteriales</taxon>
        <taxon>Flavobacteriaceae</taxon>
        <taxon>Croceitalea</taxon>
    </lineage>
</organism>
<reference evidence="9" key="1">
    <citation type="journal article" date="2019" name="Int. J. Syst. Evol. Microbiol.">
        <title>The Global Catalogue of Microorganisms (GCM) 10K type strain sequencing project: providing services to taxonomists for standard genome sequencing and annotation.</title>
        <authorList>
            <consortium name="The Broad Institute Genomics Platform"/>
            <consortium name="The Broad Institute Genome Sequencing Center for Infectious Disease"/>
            <person name="Wu L."/>
            <person name="Ma J."/>
        </authorList>
    </citation>
    <scope>NUCLEOTIDE SEQUENCE [LARGE SCALE GENOMIC DNA]</scope>
    <source>
        <strain evidence="9">KCTC 52368</strain>
    </source>
</reference>
<evidence type="ECO:0000256" key="5">
    <source>
        <dbReference type="SAM" id="Phobius"/>
    </source>
</evidence>
<feature type="transmembrane region" description="Helical" evidence="5">
    <location>
        <begin position="161"/>
        <end position="177"/>
    </location>
</feature>
<dbReference type="PROSITE" id="PS50893">
    <property type="entry name" value="ABC_TRANSPORTER_2"/>
    <property type="match status" value="1"/>
</dbReference>
<protein>
    <submittedName>
        <fullName evidence="8">Peptidase domain-containing ABC transporter</fullName>
    </submittedName>
</protein>
<dbReference type="EMBL" id="JBHULB010000007">
    <property type="protein sequence ID" value="MFD2586498.1"/>
    <property type="molecule type" value="Genomic_DNA"/>
</dbReference>
<dbReference type="InterPro" id="IPR003439">
    <property type="entry name" value="ABC_transporter-like_ATP-bd"/>
</dbReference>
<evidence type="ECO:0000259" key="6">
    <source>
        <dbReference type="PROSITE" id="PS50893"/>
    </source>
</evidence>
<comment type="caution">
    <text evidence="8">The sequence shown here is derived from an EMBL/GenBank/DDBJ whole genome shotgun (WGS) entry which is preliminary data.</text>
</comment>
<dbReference type="InterPro" id="IPR039421">
    <property type="entry name" value="Type_1_exporter"/>
</dbReference>
<dbReference type="Pfam" id="PF00664">
    <property type="entry name" value="ABC_membrane"/>
    <property type="match status" value="1"/>
</dbReference>
<dbReference type="Gene3D" id="1.20.1560.10">
    <property type="entry name" value="ABC transporter type 1, transmembrane domain"/>
    <property type="match status" value="1"/>
</dbReference>